<dbReference type="EMBL" id="JAQQKY010000010">
    <property type="protein sequence ID" value="MDC7692290.1"/>
    <property type="molecule type" value="Genomic_DNA"/>
</dbReference>
<reference evidence="2 3" key="1">
    <citation type="submission" date="2023-01" db="EMBL/GenBank/DDBJ databases">
        <title>Novel species of the genus Vogesella isolated from rivers.</title>
        <authorList>
            <person name="Lu H."/>
        </authorList>
    </citation>
    <scope>NUCLEOTIDE SEQUENCE [LARGE SCALE GENOMIC DNA]</scope>
    <source>
        <strain evidence="2 3">SH7W</strain>
    </source>
</reference>
<evidence type="ECO:0000256" key="1">
    <source>
        <dbReference type="SAM" id="SignalP"/>
    </source>
</evidence>
<dbReference type="RefSeq" id="WP_272803946.1">
    <property type="nucleotide sequence ID" value="NZ_JAQQKY010000010.1"/>
</dbReference>
<evidence type="ECO:0000313" key="3">
    <source>
        <dbReference type="Proteomes" id="UP001221566"/>
    </source>
</evidence>
<feature type="chain" id="PRO_5046586700" description="Lipoprotein" evidence="1">
    <location>
        <begin position="23"/>
        <end position="99"/>
    </location>
</feature>
<keyword evidence="1" id="KW-0732">Signal</keyword>
<accession>A0ABT5I8S0</accession>
<sequence>MVTPFTRVFLLPAIAFSGLLLAGCGGQEGFSPEVAANYMRACTASGQSSAKRCLCIMTALEKQYTEEEFHAVEIQIQSTLKLPDQFAQTLASANRQCGT</sequence>
<proteinExistence type="predicted"/>
<protein>
    <recommendedName>
        <fullName evidence="4">Lipoprotein</fullName>
    </recommendedName>
</protein>
<evidence type="ECO:0000313" key="2">
    <source>
        <dbReference type="EMBL" id="MDC7692290.1"/>
    </source>
</evidence>
<evidence type="ECO:0008006" key="4">
    <source>
        <dbReference type="Google" id="ProtNLM"/>
    </source>
</evidence>
<feature type="signal peptide" evidence="1">
    <location>
        <begin position="1"/>
        <end position="22"/>
    </location>
</feature>
<organism evidence="2 3">
    <name type="scientific">Vogesella indigofera</name>
    <name type="common">Pseudomonas indigofera</name>
    <dbReference type="NCBI Taxonomy" id="45465"/>
    <lineage>
        <taxon>Bacteria</taxon>
        <taxon>Pseudomonadati</taxon>
        <taxon>Pseudomonadota</taxon>
        <taxon>Betaproteobacteria</taxon>
        <taxon>Neisseriales</taxon>
        <taxon>Chromobacteriaceae</taxon>
        <taxon>Vogesella</taxon>
    </lineage>
</organism>
<keyword evidence="3" id="KW-1185">Reference proteome</keyword>
<dbReference type="Proteomes" id="UP001221566">
    <property type="component" value="Unassembled WGS sequence"/>
</dbReference>
<name>A0ABT5I8S0_VOGIN</name>
<gene>
    <name evidence="2" type="ORF">PQU93_16090</name>
</gene>
<dbReference type="PROSITE" id="PS51257">
    <property type="entry name" value="PROKAR_LIPOPROTEIN"/>
    <property type="match status" value="1"/>
</dbReference>
<comment type="caution">
    <text evidence="2">The sequence shown here is derived from an EMBL/GenBank/DDBJ whole genome shotgun (WGS) entry which is preliminary data.</text>
</comment>